<dbReference type="InterPro" id="IPR036249">
    <property type="entry name" value="Thioredoxin-like_sf"/>
</dbReference>
<dbReference type="Pfam" id="PF00578">
    <property type="entry name" value="AhpC-TSA"/>
    <property type="match status" value="1"/>
</dbReference>
<dbReference type="InterPro" id="IPR013766">
    <property type="entry name" value="Thioredoxin_domain"/>
</dbReference>
<dbReference type="OrthoDB" id="9809746at2"/>
<dbReference type="InterPro" id="IPR047262">
    <property type="entry name" value="PRX-like1"/>
</dbReference>
<comment type="caution">
    <text evidence="2">The sequence shown here is derived from an EMBL/GenBank/DDBJ whole genome shotgun (WGS) entry which is preliminary data.</text>
</comment>
<evidence type="ECO:0000313" key="3">
    <source>
        <dbReference type="Proteomes" id="UP000239002"/>
    </source>
</evidence>
<dbReference type="EMBL" id="PTJE01000008">
    <property type="protein sequence ID" value="PPK93010.1"/>
    <property type="molecule type" value="Genomic_DNA"/>
</dbReference>
<keyword evidence="3" id="KW-1185">Reference proteome</keyword>
<sequence length="232" mass="25810">MKTLKILTVAVVGAIAIAVVSGMLDTHERTNLFAERPVPNQNKKQTPVKEKATVLKGYHIGDAATDFSLINIDGEKVSLKNYDDAKGFMVIFTCNHCPYSVAYEDRIIALDKKYKNLGYPVIAINPNNPDEYPSDSFDAMKVRAKQKGFTFPYLVDAGQKIYPQYGATKTPHVFLLKKEGDQNIVKYIGAIDDNYHDENAVKNNYLEDALQSLIRGEKIAVTTSTAIGCRIK</sequence>
<dbReference type="Gene3D" id="3.40.30.10">
    <property type="entry name" value="Glutaredoxin"/>
    <property type="match status" value="1"/>
</dbReference>
<gene>
    <name evidence="2" type="ORF">LY01_02715</name>
</gene>
<reference evidence="2 3" key="1">
    <citation type="submission" date="2018-02" db="EMBL/GenBank/DDBJ databases">
        <title>Genomic Encyclopedia of Archaeal and Bacterial Type Strains, Phase II (KMG-II): from individual species to whole genera.</title>
        <authorList>
            <person name="Goeker M."/>
        </authorList>
    </citation>
    <scope>NUCLEOTIDE SEQUENCE [LARGE SCALE GENOMIC DNA]</scope>
    <source>
        <strain evidence="2 3">DSM 16809</strain>
    </source>
</reference>
<dbReference type="Proteomes" id="UP000239002">
    <property type="component" value="Unassembled WGS sequence"/>
</dbReference>
<protein>
    <submittedName>
        <fullName evidence="2">AhpC/TSA family protein</fullName>
    </submittedName>
</protein>
<organism evidence="2 3">
    <name type="scientific">Nonlabens xylanidelens</name>
    <dbReference type="NCBI Taxonomy" id="191564"/>
    <lineage>
        <taxon>Bacteria</taxon>
        <taxon>Pseudomonadati</taxon>
        <taxon>Bacteroidota</taxon>
        <taxon>Flavobacteriia</taxon>
        <taxon>Flavobacteriales</taxon>
        <taxon>Flavobacteriaceae</taxon>
        <taxon>Nonlabens</taxon>
    </lineage>
</organism>
<dbReference type="PANTHER" id="PTHR43640:SF1">
    <property type="entry name" value="THIOREDOXIN-DEPENDENT PEROXIREDOXIN"/>
    <property type="match status" value="1"/>
</dbReference>
<dbReference type="SUPFAM" id="SSF52833">
    <property type="entry name" value="Thioredoxin-like"/>
    <property type="match status" value="1"/>
</dbReference>
<name>A0A2S6IFT6_9FLAO</name>
<dbReference type="PROSITE" id="PS51352">
    <property type="entry name" value="THIOREDOXIN_2"/>
    <property type="match status" value="1"/>
</dbReference>
<proteinExistence type="predicted"/>
<dbReference type="CDD" id="cd02969">
    <property type="entry name" value="PRX_like1"/>
    <property type="match status" value="1"/>
</dbReference>
<accession>A0A2S6IFT6</accession>
<dbReference type="PANTHER" id="PTHR43640">
    <property type="entry name" value="OS07G0260300 PROTEIN"/>
    <property type="match status" value="1"/>
</dbReference>
<feature type="domain" description="Thioredoxin" evidence="1">
    <location>
        <begin position="58"/>
        <end position="211"/>
    </location>
</feature>
<dbReference type="GO" id="GO:0016209">
    <property type="term" value="F:antioxidant activity"/>
    <property type="evidence" value="ECO:0007669"/>
    <property type="project" value="InterPro"/>
</dbReference>
<evidence type="ECO:0000259" key="1">
    <source>
        <dbReference type="PROSITE" id="PS51352"/>
    </source>
</evidence>
<dbReference type="InterPro" id="IPR000866">
    <property type="entry name" value="AhpC/TSA"/>
</dbReference>
<evidence type="ECO:0000313" key="2">
    <source>
        <dbReference type="EMBL" id="PPK93010.1"/>
    </source>
</evidence>
<dbReference type="RefSeq" id="WP_104516461.1">
    <property type="nucleotide sequence ID" value="NZ_MQVW01000020.1"/>
</dbReference>
<dbReference type="GO" id="GO:0016491">
    <property type="term" value="F:oxidoreductase activity"/>
    <property type="evidence" value="ECO:0007669"/>
    <property type="project" value="InterPro"/>
</dbReference>
<dbReference type="AlphaFoldDB" id="A0A2S6IFT6"/>